<dbReference type="EMBL" id="HAED01007067">
    <property type="protein sequence ID" value="SBQ93248.1"/>
    <property type="molecule type" value="Transcribed_RNA"/>
</dbReference>
<sequence>MASWIFFGLAWLALLINHSIDILERLNAFFKQQCCGKKPAEESNESESKENNPHTQEEEVEEIKETPISQ</sequence>
<protein>
    <submittedName>
        <fullName evidence="3">Potassium channel, subfamily K, member 17</fullName>
    </submittedName>
</protein>
<keyword evidence="3" id="KW-0406">Ion transport</keyword>
<evidence type="ECO:0000256" key="2">
    <source>
        <dbReference type="SAM" id="SignalP"/>
    </source>
</evidence>
<feature type="compositionally biased region" description="Basic and acidic residues" evidence="1">
    <location>
        <begin position="38"/>
        <end position="57"/>
    </location>
</feature>
<name>A0A1A8I8X3_NOTKU</name>
<feature type="signal peptide" evidence="2">
    <location>
        <begin position="1"/>
        <end position="21"/>
    </location>
</feature>
<organism evidence="3">
    <name type="scientific">Nothobranchius kuhntae</name>
    <name type="common">Beira killifish</name>
    <dbReference type="NCBI Taxonomy" id="321403"/>
    <lineage>
        <taxon>Eukaryota</taxon>
        <taxon>Metazoa</taxon>
        <taxon>Chordata</taxon>
        <taxon>Craniata</taxon>
        <taxon>Vertebrata</taxon>
        <taxon>Euteleostomi</taxon>
        <taxon>Actinopterygii</taxon>
        <taxon>Neopterygii</taxon>
        <taxon>Teleostei</taxon>
        <taxon>Neoteleostei</taxon>
        <taxon>Acanthomorphata</taxon>
        <taxon>Ovalentaria</taxon>
        <taxon>Atherinomorphae</taxon>
        <taxon>Cyprinodontiformes</taxon>
        <taxon>Nothobranchiidae</taxon>
        <taxon>Nothobranchius</taxon>
    </lineage>
</organism>
<feature type="chain" id="PRO_5008371846" evidence="2">
    <location>
        <begin position="22"/>
        <end position="70"/>
    </location>
</feature>
<reference evidence="3" key="2">
    <citation type="submission" date="2016-06" db="EMBL/GenBank/DDBJ databases">
        <title>The genome of a short-lived fish provides insights into sex chromosome evolution and the genetic control of aging.</title>
        <authorList>
            <person name="Reichwald K."/>
            <person name="Felder M."/>
            <person name="Petzold A."/>
            <person name="Koch P."/>
            <person name="Groth M."/>
            <person name="Platzer M."/>
        </authorList>
    </citation>
    <scope>NUCLEOTIDE SEQUENCE</scope>
    <source>
        <tissue evidence="3">Brain</tissue>
    </source>
</reference>
<keyword evidence="3" id="KW-0407">Ion channel</keyword>
<dbReference type="AlphaFoldDB" id="A0A1A8I8X3"/>
<reference evidence="3" key="1">
    <citation type="submission" date="2016-05" db="EMBL/GenBank/DDBJ databases">
        <authorList>
            <person name="Lavstsen T."/>
            <person name="Jespersen J.S."/>
        </authorList>
    </citation>
    <scope>NUCLEOTIDE SEQUENCE</scope>
    <source>
        <tissue evidence="3">Brain</tissue>
    </source>
</reference>
<proteinExistence type="predicted"/>
<gene>
    <name evidence="3" type="primary">KCNK17</name>
</gene>
<dbReference type="GO" id="GO:0034220">
    <property type="term" value="P:monoatomic ion transmembrane transport"/>
    <property type="evidence" value="ECO:0007669"/>
    <property type="project" value="UniProtKB-KW"/>
</dbReference>
<evidence type="ECO:0000256" key="1">
    <source>
        <dbReference type="SAM" id="MobiDB-lite"/>
    </source>
</evidence>
<accession>A0A1A8I8X3</accession>
<feature type="region of interest" description="Disordered" evidence="1">
    <location>
        <begin position="37"/>
        <end position="70"/>
    </location>
</feature>
<keyword evidence="3" id="KW-0813">Transport</keyword>
<keyword evidence="2" id="KW-0732">Signal</keyword>
<evidence type="ECO:0000313" key="3">
    <source>
        <dbReference type="EMBL" id="SBQ93248.1"/>
    </source>
</evidence>